<reference evidence="2 3" key="1">
    <citation type="submission" date="2018-11" db="EMBL/GenBank/DDBJ databases">
        <title>Genomes From Bacteria Associated with the Canine Oral Cavity: a Test Case for Automated Genome-Based Taxonomic Assignment.</title>
        <authorList>
            <person name="Coil D.A."/>
            <person name="Jospin G."/>
            <person name="Darling A.E."/>
            <person name="Wallis C."/>
            <person name="Davis I.J."/>
            <person name="Harris S."/>
            <person name="Eisen J.A."/>
            <person name="Holcombe L.J."/>
            <person name="O'Flynn C."/>
        </authorList>
    </citation>
    <scope>NUCLEOTIDE SEQUENCE [LARGE SCALE GENOMIC DNA]</scope>
    <source>
        <strain evidence="2 3">OH2822_COT-296</strain>
    </source>
</reference>
<keyword evidence="1" id="KW-0472">Membrane</keyword>
<organism evidence="2 3">
    <name type="scientific">Arachnia propionica</name>
    <dbReference type="NCBI Taxonomy" id="1750"/>
    <lineage>
        <taxon>Bacteria</taxon>
        <taxon>Bacillati</taxon>
        <taxon>Actinomycetota</taxon>
        <taxon>Actinomycetes</taxon>
        <taxon>Propionibacteriales</taxon>
        <taxon>Propionibacteriaceae</taxon>
        <taxon>Arachnia</taxon>
    </lineage>
</organism>
<keyword evidence="1" id="KW-0812">Transmembrane</keyword>
<sequence>MTRPPRTLLIAVTSACGLVAAVIFLHALPEVTATCGLPPLDTRPFWTRTEAIELARACDGPGIAAYTRLALLDLLHPALVAGTLVLWVRWSRSPRPRAAIAVQTIIVLGAVADYLENWTVWTFLRGGPDLATSIPLTVGGGFSLAKNVLVLLGVLAAAVLILDAMRHRALSRRAARET</sequence>
<dbReference type="RefSeq" id="WP_125227707.1">
    <property type="nucleotide sequence ID" value="NZ_RQYT01000011.1"/>
</dbReference>
<feature type="transmembrane region" description="Helical" evidence="1">
    <location>
        <begin position="144"/>
        <end position="162"/>
    </location>
</feature>
<evidence type="ECO:0000256" key="1">
    <source>
        <dbReference type="SAM" id="Phobius"/>
    </source>
</evidence>
<name>A0A3P1WVR5_9ACTN</name>
<gene>
    <name evidence="2" type="ORF">EII35_06785</name>
</gene>
<dbReference type="Proteomes" id="UP000280935">
    <property type="component" value="Unassembled WGS sequence"/>
</dbReference>
<dbReference type="OrthoDB" id="3394353at2"/>
<protein>
    <submittedName>
        <fullName evidence="2">Uncharacterized protein</fullName>
    </submittedName>
</protein>
<accession>A0A3P1WVR5</accession>
<comment type="caution">
    <text evidence="2">The sequence shown here is derived from an EMBL/GenBank/DDBJ whole genome shotgun (WGS) entry which is preliminary data.</text>
</comment>
<keyword evidence="1" id="KW-1133">Transmembrane helix</keyword>
<proteinExistence type="predicted"/>
<evidence type="ECO:0000313" key="3">
    <source>
        <dbReference type="Proteomes" id="UP000280935"/>
    </source>
</evidence>
<feature type="transmembrane region" description="Helical" evidence="1">
    <location>
        <begin position="100"/>
        <end position="124"/>
    </location>
</feature>
<feature type="transmembrane region" description="Helical" evidence="1">
    <location>
        <begin position="69"/>
        <end position="88"/>
    </location>
</feature>
<evidence type="ECO:0000313" key="2">
    <source>
        <dbReference type="EMBL" id="RRD49857.1"/>
    </source>
</evidence>
<dbReference type="EMBL" id="RQYT01000011">
    <property type="protein sequence ID" value="RRD49857.1"/>
    <property type="molecule type" value="Genomic_DNA"/>
</dbReference>
<dbReference type="AlphaFoldDB" id="A0A3P1WVR5"/>